<dbReference type="SUPFAM" id="SSF48403">
    <property type="entry name" value="Ankyrin repeat"/>
    <property type="match status" value="1"/>
</dbReference>
<dbReference type="InterPro" id="IPR036770">
    <property type="entry name" value="Ankyrin_rpt-contain_sf"/>
</dbReference>
<proteinExistence type="predicted"/>
<evidence type="ECO:0000313" key="4">
    <source>
        <dbReference type="Proteomes" id="UP000018208"/>
    </source>
</evidence>
<dbReference type="EMBL" id="KI546157">
    <property type="protein sequence ID" value="EST42702.1"/>
    <property type="molecule type" value="Genomic_DNA"/>
</dbReference>
<dbReference type="Proteomes" id="UP000018208">
    <property type="component" value="Unassembled WGS sequence"/>
</dbReference>
<feature type="repeat" description="ANK" evidence="1">
    <location>
        <begin position="39"/>
        <end position="71"/>
    </location>
</feature>
<dbReference type="EMBL" id="AUWU02000006">
    <property type="protein sequence ID" value="KAH0571510.1"/>
    <property type="molecule type" value="Genomic_DNA"/>
</dbReference>
<dbReference type="VEuPathDB" id="GiardiaDB:SS50377_25696"/>
<reference evidence="3" key="2">
    <citation type="submission" date="2020-12" db="EMBL/GenBank/DDBJ databases">
        <title>New Spironucleus salmonicida genome in near-complete chromosomes.</title>
        <authorList>
            <person name="Xu F."/>
            <person name="Kurt Z."/>
            <person name="Jimenez-Gonzalez A."/>
            <person name="Astvaldsson A."/>
            <person name="Andersson J.O."/>
            <person name="Svard S.G."/>
        </authorList>
    </citation>
    <scope>NUCLEOTIDE SEQUENCE</scope>
    <source>
        <strain evidence="3">ATCC 50377</strain>
    </source>
</reference>
<evidence type="ECO:0000313" key="3">
    <source>
        <dbReference type="EMBL" id="KAH0571510.1"/>
    </source>
</evidence>
<keyword evidence="1" id="KW-0040">ANK repeat</keyword>
<organism evidence="2">
    <name type="scientific">Spironucleus salmonicida</name>
    <dbReference type="NCBI Taxonomy" id="348837"/>
    <lineage>
        <taxon>Eukaryota</taxon>
        <taxon>Metamonada</taxon>
        <taxon>Diplomonadida</taxon>
        <taxon>Hexamitidae</taxon>
        <taxon>Hexamitinae</taxon>
        <taxon>Spironucleus</taxon>
    </lineage>
</organism>
<dbReference type="AlphaFoldDB" id="V6LE09"/>
<dbReference type="PROSITE" id="PS50088">
    <property type="entry name" value="ANK_REPEAT"/>
    <property type="match status" value="1"/>
</dbReference>
<protein>
    <submittedName>
        <fullName evidence="2">Ankyrin repeat-containing protein</fullName>
    </submittedName>
</protein>
<dbReference type="InterPro" id="IPR002110">
    <property type="entry name" value="Ankyrin_rpt"/>
</dbReference>
<evidence type="ECO:0000256" key="1">
    <source>
        <dbReference type="PROSITE-ProRule" id="PRU00023"/>
    </source>
</evidence>
<reference evidence="2 3" key="1">
    <citation type="journal article" date="2014" name="PLoS Genet.">
        <title>The Genome of Spironucleus salmonicida Highlights a Fish Pathogen Adapted to Fluctuating Environments.</title>
        <authorList>
            <person name="Xu F."/>
            <person name="Jerlstrom-Hultqvist J."/>
            <person name="Einarsson E."/>
            <person name="Astvaldsson A."/>
            <person name="Svard S.G."/>
            <person name="Andersson J.O."/>
        </authorList>
    </citation>
    <scope>NUCLEOTIDE SEQUENCE</scope>
    <source>
        <strain evidence="3">ATCC 50377</strain>
    </source>
</reference>
<accession>V6LE09</accession>
<dbReference type="Pfam" id="PF12796">
    <property type="entry name" value="Ank_2"/>
    <property type="match status" value="1"/>
</dbReference>
<dbReference type="Gene3D" id="1.25.40.20">
    <property type="entry name" value="Ankyrin repeat-containing domain"/>
    <property type="match status" value="1"/>
</dbReference>
<gene>
    <name evidence="2" type="ORF">SS50377_17725</name>
    <name evidence="3" type="ORF">SS50377_25696</name>
</gene>
<sequence>MGKRDWFNAAINNDISFIMTNIHKYSQKLDTSSCSPHQKGISALFLAIINGNSQIVDFLLDYEINITSTHMFTVSAPNFYDIILYPGSTALHVAFAAQDYTLGASLLDRVTQPDSQGDPPVALAPICRPCPSLEQLFDNVNFINQLKKCPTFLHNCALFGRFILIRKIVEKIVSGDHELALFVKNQMEHKVDGMNVYDLAICQIDEGKTGCSKADKVTLIDALKELEDVLQ</sequence>
<keyword evidence="4" id="KW-1185">Reference proteome</keyword>
<name>V6LE09_9EUKA</name>
<evidence type="ECO:0000313" key="2">
    <source>
        <dbReference type="EMBL" id="EST42702.1"/>
    </source>
</evidence>
<dbReference type="OrthoDB" id="496981at2759"/>